<keyword evidence="4 10" id="KW-1003">Cell membrane</keyword>
<dbReference type="HOGENOM" id="CLU_108529_1_0_6"/>
<keyword evidence="9" id="KW-0472">Membrane</keyword>
<dbReference type="PANTHER" id="PTHR33446:SF14">
    <property type="entry name" value="PROTEIN TONB"/>
    <property type="match status" value="1"/>
</dbReference>
<proteinExistence type="inferred from homology"/>
<evidence type="ECO:0000256" key="1">
    <source>
        <dbReference type="ARBA" id="ARBA00004383"/>
    </source>
</evidence>
<name>Q1N4L3_9GAMM</name>
<dbReference type="GO" id="GO:0015891">
    <property type="term" value="P:siderophore transport"/>
    <property type="evidence" value="ECO:0007669"/>
    <property type="project" value="InterPro"/>
</dbReference>
<feature type="region of interest" description="Disordered" evidence="11">
    <location>
        <begin position="49"/>
        <end position="88"/>
    </location>
</feature>
<dbReference type="GO" id="GO:0005886">
    <property type="term" value="C:plasma membrane"/>
    <property type="evidence" value="ECO:0007669"/>
    <property type="project" value="UniProtKB-SubCell"/>
</dbReference>
<keyword evidence="8" id="KW-1133">Transmembrane helix</keyword>
<dbReference type="EMBL" id="AAQH01000002">
    <property type="protein sequence ID" value="EAT13415.1"/>
    <property type="molecule type" value="Genomic_DNA"/>
</dbReference>
<keyword evidence="14" id="KW-1185">Reference proteome</keyword>
<evidence type="ECO:0000256" key="3">
    <source>
        <dbReference type="ARBA" id="ARBA00022448"/>
    </source>
</evidence>
<dbReference type="GO" id="GO:0055085">
    <property type="term" value="P:transmembrane transport"/>
    <property type="evidence" value="ECO:0007669"/>
    <property type="project" value="InterPro"/>
</dbReference>
<dbReference type="GO" id="GO:0031992">
    <property type="term" value="F:energy transducer activity"/>
    <property type="evidence" value="ECO:0007669"/>
    <property type="project" value="InterPro"/>
</dbReference>
<feature type="domain" description="TonB C-terminal" evidence="12">
    <location>
        <begin position="111"/>
        <end position="204"/>
    </location>
</feature>
<evidence type="ECO:0000256" key="7">
    <source>
        <dbReference type="ARBA" id="ARBA00022927"/>
    </source>
</evidence>
<comment type="function">
    <text evidence="10">Interacts with outer membrane receptor proteins that carry out high-affinity binding and energy dependent uptake into the periplasmic space of specific substrates. It could act to transduce energy from the cytoplasmic membrane to specific energy-requiring processes in the outer membrane, resulting in the release into the periplasm of ligands bound by these outer membrane proteins.</text>
</comment>
<keyword evidence="10" id="KW-0735">Signal-anchor</keyword>
<evidence type="ECO:0000256" key="8">
    <source>
        <dbReference type="ARBA" id="ARBA00022989"/>
    </source>
</evidence>
<dbReference type="PRINTS" id="PR01374">
    <property type="entry name" value="TONBPROTEIN"/>
</dbReference>
<protein>
    <recommendedName>
        <fullName evidence="10">Protein TonB</fullName>
    </recommendedName>
</protein>
<dbReference type="InterPro" id="IPR037682">
    <property type="entry name" value="TonB_C"/>
</dbReference>
<dbReference type="AlphaFoldDB" id="Q1N4L3"/>
<evidence type="ECO:0000259" key="12">
    <source>
        <dbReference type="PROSITE" id="PS52015"/>
    </source>
</evidence>
<dbReference type="Proteomes" id="UP000004263">
    <property type="component" value="Unassembled WGS sequence"/>
</dbReference>
<keyword evidence="5 10" id="KW-0997">Cell inner membrane</keyword>
<evidence type="ECO:0000256" key="4">
    <source>
        <dbReference type="ARBA" id="ARBA00022475"/>
    </source>
</evidence>
<feature type="compositionally biased region" description="Basic and acidic residues" evidence="11">
    <location>
        <begin position="49"/>
        <end position="64"/>
    </location>
</feature>
<dbReference type="InterPro" id="IPR003538">
    <property type="entry name" value="TonB"/>
</dbReference>
<dbReference type="InterPro" id="IPR006260">
    <property type="entry name" value="TonB/TolA_C"/>
</dbReference>
<evidence type="ECO:0000313" key="13">
    <source>
        <dbReference type="EMBL" id="EAT13415.1"/>
    </source>
</evidence>
<evidence type="ECO:0000256" key="6">
    <source>
        <dbReference type="ARBA" id="ARBA00022692"/>
    </source>
</evidence>
<accession>Q1N4L3</accession>
<comment type="similarity">
    <text evidence="2 10">Belongs to the TonB family.</text>
</comment>
<dbReference type="Pfam" id="PF03544">
    <property type="entry name" value="TonB_C"/>
    <property type="match status" value="1"/>
</dbReference>
<evidence type="ECO:0000256" key="11">
    <source>
        <dbReference type="SAM" id="MobiDB-lite"/>
    </source>
</evidence>
<dbReference type="GO" id="GO:0015031">
    <property type="term" value="P:protein transport"/>
    <property type="evidence" value="ECO:0007669"/>
    <property type="project" value="UniProtKB-UniRule"/>
</dbReference>
<dbReference type="OrthoDB" id="1628901at2"/>
<dbReference type="NCBIfam" id="TIGR01352">
    <property type="entry name" value="tonB_Cterm"/>
    <property type="match status" value="1"/>
</dbReference>
<dbReference type="GO" id="GO:0030288">
    <property type="term" value="C:outer membrane-bounded periplasmic space"/>
    <property type="evidence" value="ECO:0007669"/>
    <property type="project" value="InterPro"/>
</dbReference>
<evidence type="ECO:0000256" key="2">
    <source>
        <dbReference type="ARBA" id="ARBA00006555"/>
    </source>
</evidence>
<evidence type="ECO:0000313" key="14">
    <source>
        <dbReference type="Proteomes" id="UP000004263"/>
    </source>
</evidence>
<feature type="compositionally biased region" description="Polar residues" evidence="11">
    <location>
        <begin position="74"/>
        <end position="84"/>
    </location>
</feature>
<dbReference type="STRING" id="207949.RED65_01605"/>
<reference evidence="13 14" key="1">
    <citation type="submission" date="2006-03" db="EMBL/GenBank/DDBJ databases">
        <authorList>
            <person name="Pinhassi J."/>
            <person name="Pedros-Alio C."/>
            <person name="Ferriera S."/>
            <person name="Johnson J."/>
            <person name="Kravitz S."/>
            <person name="Halpern A."/>
            <person name="Remington K."/>
            <person name="Beeson K."/>
            <person name="Tran B."/>
            <person name="Rogers Y.-H."/>
            <person name="Friedman R."/>
            <person name="Venter J.C."/>
        </authorList>
    </citation>
    <scope>NUCLEOTIDE SEQUENCE [LARGE SCALE GENOMIC DNA]</scope>
    <source>
        <strain evidence="13 14">RED65</strain>
    </source>
</reference>
<comment type="subcellular location">
    <subcellularLocation>
        <location evidence="1 10">Cell inner membrane</location>
        <topology evidence="1 10">Single-pass membrane protein</topology>
        <orientation evidence="1 10">Periplasmic side</orientation>
    </subcellularLocation>
</comment>
<dbReference type="PROSITE" id="PS52015">
    <property type="entry name" value="TONB_CTD"/>
    <property type="match status" value="1"/>
</dbReference>
<dbReference type="PANTHER" id="PTHR33446">
    <property type="entry name" value="PROTEIN TONB-RELATED"/>
    <property type="match status" value="1"/>
</dbReference>
<dbReference type="SUPFAM" id="SSF74653">
    <property type="entry name" value="TolA/TonB C-terminal domain"/>
    <property type="match status" value="1"/>
</dbReference>
<keyword evidence="7 10" id="KW-0653">Protein transport</keyword>
<comment type="caution">
    <text evidence="13">The sequence shown here is derived from an EMBL/GenBank/DDBJ whole genome shotgun (WGS) entry which is preliminary data.</text>
</comment>
<keyword evidence="6" id="KW-0812">Transmembrane</keyword>
<evidence type="ECO:0000256" key="9">
    <source>
        <dbReference type="ARBA" id="ARBA00023136"/>
    </source>
</evidence>
<evidence type="ECO:0000256" key="5">
    <source>
        <dbReference type="ARBA" id="ARBA00022519"/>
    </source>
</evidence>
<dbReference type="InterPro" id="IPR051045">
    <property type="entry name" value="TonB-dependent_transducer"/>
</dbReference>
<gene>
    <name evidence="13" type="ORF">RED65_01605</name>
</gene>
<dbReference type="RefSeq" id="WP_007017799.1">
    <property type="nucleotide sequence ID" value="NZ_CH724114.1"/>
</dbReference>
<sequence>MRVLVLLLLSVVSSFAVFWLMHWMITPEQLSSSQKETIAMVNFVRSLDDSEAQRKNRDISEPPKPKPTPKLNTPVAQTTTQSPDVSMPNLDASLSSFKGQGIGSMLSGYGFGNTDVIPLVRVNPRYPQSALARRIEGYVIIRMSINEAGNVDDVEVVESDPKGVFEREAIRAAWRFKFKPKLEDGKPVSQTAVLPFEFNLEERK</sequence>
<evidence type="ECO:0000256" key="10">
    <source>
        <dbReference type="RuleBase" id="RU362123"/>
    </source>
</evidence>
<dbReference type="Gene3D" id="3.30.1150.10">
    <property type="match status" value="1"/>
</dbReference>
<keyword evidence="3 10" id="KW-0813">Transport</keyword>
<organism evidence="13 14">
    <name type="scientific">Bermanella marisrubri</name>
    <dbReference type="NCBI Taxonomy" id="207949"/>
    <lineage>
        <taxon>Bacteria</taxon>
        <taxon>Pseudomonadati</taxon>
        <taxon>Pseudomonadota</taxon>
        <taxon>Gammaproteobacteria</taxon>
        <taxon>Oceanospirillales</taxon>
        <taxon>Oceanospirillaceae</taxon>
        <taxon>Bermanella</taxon>
    </lineage>
</organism>